<name>A0A5B7IUA3_PORTR</name>
<reference evidence="1 2" key="1">
    <citation type="submission" date="2019-05" db="EMBL/GenBank/DDBJ databases">
        <title>Another draft genome of Portunus trituberculatus and its Hox gene families provides insights of decapod evolution.</title>
        <authorList>
            <person name="Jeong J.-H."/>
            <person name="Song I."/>
            <person name="Kim S."/>
            <person name="Choi T."/>
            <person name="Kim D."/>
            <person name="Ryu S."/>
            <person name="Kim W."/>
        </authorList>
    </citation>
    <scope>NUCLEOTIDE SEQUENCE [LARGE SCALE GENOMIC DNA]</scope>
    <source>
        <tissue evidence="1">Muscle</tissue>
    </source>
</reference>
<dbReference type="EMBL" id="VSRR010064844">
    <property type="protein sequence ID" value="MPC84228.1"/>
    <property type="molecule type" value="Genomic_DNA"/>
</dbReference>
<dbReference type="AlphaFoldDB" id="A0A5B7IUA3"/>
<sequence length="85" mass="9206">MVDCYGVGEYESKWMGIDSVIRENDKQHGRVGHGLWDPCAPQLMLQAATAPQGTRLSHCSRTFPGLLIPSDPCAGSSIACDIVCR</sequence>
<gene>
    <name evidence="1" type="ORF">E2C01_078957</name>
</gene>
<proteinExistence type="predicted"/>
<comment type="caution">
    <text evidence="1">The sequence shown here is derived from an EMBL/GenBank/DDBJ whole genome shotgun (WGS) entry which is preliminary data.</text>
</comment>
<dbReference type="Proteomes" id="UP000324222">
    <property type="component" value="Unassembled WGS sequence"/>
</dbReference>
<organism evidence="1 2">
    <name type="scientific">Portunus trituberculatus</name>
    <name type="common">Swimming crab</name>
    <name type="synonym">Neptunus trituberculatus</name>
    <dbReference type="NCBI Taxonomy" id="210409"/>
    <lineage>
        <taxon>Eukaryota</taxon>
        <taxon>Metazoa</taxon>
        <taxon>Ecdysozoa</taxon>
        <taxon>Arthropoda</taxon>
        <taxon>Crustacea</taxon>
        <taxon>Multicrustacea</taxon>
        <taxon>Malacostraca</taxon>
        <taxon>Eumalacostraca</taxon>
        <taxon>Eucarida</taxon>
        <taxon>Decapoda</taxon>
        <taxon>Pleocyemata</taxon>
        <taxon>Brachyura</taxon>
        <taxon>Eubrachyura</taxon>
        <taxon>Portunoidea</taxon>
        <taxon>Portunidae</taxon>
        <taxon>Portuninae</taxon>
        <taxon>Portunus</taxon>
    </lineage>
</organism>
<keyword evidence="2" id="KW-1185">Reference proteome</keyword>
<evidence type="ECO:0000313" key="1">
    <source>
        <dbReference type="EMBL" id="MPC84228.1"/>
    </source>
</evidence>
<accession>A0A5B7IUA3</accession>
<evidence type="ECO:0000313" key="2">
    <source>
        <dbReference type="Proteomes" id="UP000324222"/>
    </source>
</evidence>
<protein>
    <submittedName>
        <fullName evidence="1">Uncharacterized protein</fullName>
    </submittedName>
</protein>